<proteinExistence type="predicted"/>
<evidence type="ECO:0000313" key="3">
    <source>
        <dbReference type="Proteomes" id="UP001482620"/>
    </source>
</evidence>
<sequence>MPHVLAQPSGPRHITVQNRLGLLHPPCFFGHLFPHQAARGRCTTIAHYNQRSTSSRQDKQERTSSLRDTPTQSHPCPATGCGLLTFFWESKKKIPTQNKSPVRAFSSYRHGSGTFCVKEERRNGTFRILLLLHWISRKRQQA</sequence>
<keyword evidence="3" id="KW-1185">Reference proteome</keyword>
<reference evidence="2 3" key="1">
    <citation type="submission" date="2021-06" db="EMBL/GenBank/DDBJ databases">
        <authorList>
            <person name="Palmer J.M."/>
        </authorList>
    </citation>
    <scope>NUCLEOTIDE SEQUENCE [LARGE SCALE GENOMIC DNA]</scope>
    <source>
        <strain evidence="3">if_2019</strain>
        <tissue evidence="2">Muscle</tissue>
    </source>
</reference>
<dbReference type="Proteomes" id="UP001482620">
    <property type="component" value="Unassembled WGS sequence"/>
</dbReference>
<organism evidence="2 3">
    <name type="scientific">Ilyodon furcidens</name>
    <name type="common">goldbreast splitfin</name>
    <dbReference type="NCBI Taxonomy" id="33524"/>
    <lineage>
        <taxon>Eukaryota</taxon>
        <taxon>Metazoa</taxon>
        <taxon>Chordata</taxon>
        <taxon>Craniata</taxon>
        <taxon>Vertebrata</taxon>
        <taxon>Euteleostomi</taxon>
        <taxon>Actinopterygii</taxon>
        <taxon>Neopterygii</taxon>
        <taxon>Teleostei</taxon>
        <taxon>Neoteleostei</taxon>
        <taxon>Acanthomorphata</taxon>
        <taxon>Ovalentaria</taxon>
        <taxon>Atherinomorphae</taxon>
        <taxon>Cyprinodontiformes</taxon>
        <taxon>Goodeidae</taxon>
        <taxon>Ilyodon</taxon>
    </lineage>
</organism>
<evidence type="ECO:0000256" key="1">
    <source>
        <dbReference type="SAM" id="MobiDB-lite"/>
    </source>
</evidence>
<feature type="region of interest" description="Disordered" evidence="1">
    <location>
        <begin position="48"/>
        <end position="76"/>
    </location>
</feature>
<dbReference type="EMBL" id="JAHRIQ010087334">
    <property type="protein sequence ID" value="MEQ2249914.1"/>
    <property type="molecule type" value="Genomic_DNA"/>
</dbReference>
<feature type="compositionally biased region" description="Basic and acidic residues" evidence="1">
    <location>
        <begin position="56"/>
        <end position="65"/>
    </location>
</feature>
<comment type="caution">
    <text evidence="2">The sequence shown here is derived from an EMBL/GenBank/DDBJ whole genome shotgun (WGS) entry which is preliminary data.</text>
</comment>
<gene>
    <name evidence="2" type="ORF">ILYODFUR_034500</name>
</gene>
<evidence type="ECO:0000313" key="2">
    <source>
        <dbReference type="EMBL" id="MEQ2249914.1"/>
    </source>
</evidence>
<name>A0ABV0UYU8_9TELE</name>
<protein>
    <submittedName>
        <fullName evidence="2">Uncharacterized protein</fullName>
    </submittedName>
</protein>
<accession>A0ABV0UYU8</accession>